<evidence type="ECO:0008006" key="3">
    <source>
        <dbReference type="Google" id="ProtNLM"/>
    </source>
</evidence>
<proteinExistence type="predicted"/>
<protein>
    <recommendedName>
        <fullName evidence="3">F-box domain-containing protein</fullName>
    </recommendedName>
</protein>
<sequence length="429" mass="47562">MPRVEQEVLDLIVDELDGDRKALLACASASRYLLPRAQYHIFSKISFIPPNIEKPLSEIQLKALNLELRACSIERFHALVQRTPRIASYVKELDILEGGWGALTFTKEDEHYAATWVEESSAALCDVLSRLTRVRRFSLGRWAGTFPQQLNEAIWHLLLRCPMRRVTLYDSLIPMAVVEGCPALDSMQLGCSCTLAGPVAGQAALPVCAPKSVRLRNLNVSGTWGNNSIVKSLLARFLDETSALDASSIRHLYLTLDSDDGEELSYVATLLQLCAPSLEAFEFRGAMNVEMPIETFNQYIDVGCCRRLRVVTLSCGLESPDIAADDYRDPVPAVLELLTRVQSSIEAVDLNLIPVDLGDSADAEEDVDVAESYAPYWEALDSLASPTFPRLCDVNLVFHTWGTLSREVEECIHSHMPGLSGSGRLRISY</sequence>
<evidence type="ECO:0000313" key="2">
    <source>
        <dbReference type="Proteomes" id="UP000320762"/>
    </source>
</evidence>
<evidence type="ECO:0000313" key="1">
    <source>
        <dbReference type="EMBL" id="TRM67218.1"/>
    </source>
</evidence>
<comment type="caution">
    <text evidence="1">The sequence shown here is derived from an EMBL/GenBank/DDBJ whole genome shotgun (WGS) entry which is preliminary data.</text>
</comment>
<dbReference type="Proteomes" id="UP000320762">
    <property type="component" value="Unassembled WGS sequence"/>
</dbReference>
<dbReference type="OrthoDB" id="2828833at2759"/>
<reference evidence="1 2" key="1">
    <citation type="journal article" date="2019" name="New Phytol.">
        <title>Comparative genomics reveals unique wood-decay strategies and fruiting body development in the Schizophyllaceae.</title>
        <authorList>
            <person name="Almasi E."/>
            <person name="Sahu N."/>
            <person name="Krizsan K."/>
            <person name="Balint B."/>
            <person name="Kovacs G.M."/>
            <person name="Kiss B."/>
            <person name="Cseklye J."/>
            <person name="Drula E."/>
            <person name="Henrissat B."/>
            <person name="Nagy I."/>
            <person name="Chovatia M."/>
            <person name="Adam C."/>
            <person name="LaButti K."/>
            <person name="Lipzen A."/>
            <person name="Riley R."/>
            <person name="Grigoriev I.V."/>
            <person name="Nagy L.G."/>
        </authorList>
    </citation>
    <scope>NUCLEOTIDE SEQUENCE [LARGE SCALE GENOMIC DNA]</scope>
    <source>
        <strain evidence="1 2">NL-1724</strain>
    </source>
</reference>
<keyword evidence="2" id="KW-1185">Reference proteome</keyword>
<name>A0A550CR13_9AGAR</name>
<organism evidence="1 2">
    <name type="scientific">Schizophyllum amplum</name>
    <dbReference type="NCBI Taxonomy" id="97359"/>
    <lineage>
        <taxon>Eukaryota</taxon>
        <taxon>Fungi</taxon>
        <taxon>Dikarya</taxon>
        <taxon>Basidiomycota</taxon>
        <taxon>Agaricomycotina</taxon>
        <taxon>Agaricomycetes</taxon>
        <taxon>Agaricomycetidae</taxon>
        <taxon>Agaricales</taxon>
        <taxon>Schizophyllaceae</taxon>
        <taxon>Schizophyllum</taxon>
    </lineage>
</organism>
<dbReference type="AlphaFoldDB" id="A0A550CR13"/>
<dbReference type="EMBL" id="VDMD01000003">
    <property type="protein sequence ID" value="TRM67218.1"/>
    <property type="molecule type" value="Genomic_DNA"/>
</dbReference>
<accession>A0A550CR13</accession>
<gene>
    <name evidence="1" type="ORF">BD626DRAFT_566241</name>
</gene>